<name>A0A3M7TAL6_BRAPC</name>
<reference evidence="2 3" key="1">
    <citation type="journal article" date="2018" name="Sci. Rep.">
        <title>Genomic signatures of local adaptation to the degree of environmental predictability in rotifers.</title>
        <authorList>
            <person name="Franch-Gras L."/>
            <person name="Hahn C."/>
            <person name="Garcia-Roger E.M."/>
            <person name="Carmona M.J."/>
            <person name="Serra M."/>
            <person name="Gomez A."/>
        </authorList>
    </citation>
    <scope>NUCLEOTIDE SEQUENCE [LARGE SCALE GENOMIC DNA]</scope>
    <source>
        <strain evidence="2">HYR1</strain>
    </source>
</reference>
<sequence>MTFDINVKVKSKLVSSQKGFLGLEKTLFMVFNIYILKLMINSKKSFQFKIKFKKIPNNKSKHLEDTLIVKNAFMAAVHFCSAMSKKALIGTI</sequence>
<keyword evidence="1" id="KW-0812">Transmembrane</keyword>
<keyword evidence="1" id="KW-1133">Transmembrane helix</keyword>
<keyword evidence="1" id="KW-0472">Membrane</keyword>
<proteinExistence type="predicted"/>
<evidence type="ECO:0000256" key="1">
    <source>
        <dbReference type="SAM" id="Phobius"/>
    </source>
</evidence>
<organism evidence="2 3">
    <name type="scientific">Brachionus plicatilis</name>
    <name type="common">Marine rotifer</name>
    <name type="synonym">Brachionus muelleri</name>
    <dbReference type="NCBI Taxonomy" id="10195"/>
    <lineage>
        <taxon>Eukaryota</taxon>
        <taxon>Metazoa</taxon>
        <taxon>Spiralia</taxon>
        <taxon>Gnathifera</taxon>
        <taxon>Rotifera</taxon>
        <taxon>Eurotatoria</taxon>
        <taxon>Monogononta</taxon>
        <taxon>Pseudotrocha</taxon>
        <taxon>Ploima</taxon>
        <taxon>Brachionidae</taxon>
        <taxon>Brachionus</taxon>
    </lineage>
</organism>
<keyword evidence="3" id="KW-1185">Reference proteome</keyword>
<comment type="caution">
    <text evidence="2">The sequence shown here is derived from an EMBL/GenBank/DDBJ whole genome shotgun (WGS) entry which is preliminary data.</text>
</comment>
<feature type="transmembrane region" description="Helical" evidence="1">
    <location>
        <begin position="20"/>
        <end position="40"/>
    </location>
</feature>
<gene>
    <name evidence="2" type="ORF">BpHYR1_047310</name>
</gene>
<accession>A0A3M7TAL6</accession>
<protein>
    <submittedName>
        <fullName evidence="2">Uncharacterized protein</fullName>
    </submittedName>
</protein>
<evidence type="ECO:0000313" key="3">
    <source>
        <dbReference type="Proteomes" id="UP000276133"/>
    </source>
</evidence>
<dbReference type="Proteomes" id="UP000276133">
    <property type="component" value="Unassembled WGS sequence"/>
</dbReference>
<dbReference type="AlphaFoldDB" id="A0A3M7TAL6"/>
<evidence type="ECO:0000313" key="2">
    <source>
        <dbReference type="EMBL" id="RNA45153.1"/>
    </source>
</evidence>
<dbReference type="EMBL" id="REGN01000015">
    <property type="protein sequence ID" value="RNA45153.1"/>
    <property type="molecule type" value="Genomic_DNA"/>
</dbReference>